<keyword evidence="2" id="KW-0238">DNA-binding</keyword>
<dbReference type="InterPro" id="IPR000232">
    <property type="entry name" value="HSF_DNA-bd"/>
</dbReference>
<feature type="domain" description="HSF-type DNA-binding" evidence="7">
    <location>
        <begin position="72"/>
        <end position="165"/>
    </location>
</feature>
<evidence type="ECO:0000256" key="2">
    <source>
        <dbReference type="ARBA" id="ARBA00023125"/>
    </source>
</evidence>
<feature type="region of interest" description="Disordered" evidence="6">
    <location>
        <begin position="412"/>
        <end position="442"/>
    </location>
</feature>
<dbReference type="InterPro" id="IPR036388">
    <property type="entry name" value="WH-like_DNA-bd_sf"/>
</dbReference>
<evidence type="ECO:0000256" key="1">
    <source>
        <dbReference type="ARBA" id="ARBA00004123"/>
    </source>
</evidence>
<dbReference type="Pfam" id="PF00447">
    <property type="entry name" value="HSF_DNA-bind"/>
    <property type="match status" value="1"/>
</dbReference>
<feature type="compositionally biased region" description="Basic and acidic residues" evidence="6">
    <location>
        <begin position="424"/>
        <end position="436"/>
    </location>
</feature>
<proteinExistence type="inferred from homology"/>
<evidence type="ECO:0000256" key="5">
    <source>
        <dbReference type="SAM" id="Coils"/>
    </source>
</evidence>
<organism evidence="8">
    <name type="scientific">Skeletonema marinoi</name>
    <dbReference type="NCBI Taxonomy" id="267567"/>
    <lineage>
        <taxon>Eukaryota</taxon>
        <taxon>Sar</taxon>
        <taxon>Stramenopiles</taxon>
        <taxon>Ochrophyta</taxon>
        <taxon>Bacillariophyta</taxon>
        <taxon>Coscinodiscophyceae</taxon>
        <taxon>Thalassiosirophycidae</taxon>
        <taxon>Thalassiosirales</taxon>
        <taxon>Skeletonemataceae</taxon>
        <taxon>Skeletonema</taxon>
        <taxon>Skeletonema marinoi-dohrnii complex</taxon>
    </lineage>
</organism>
<protein>
    <recommendedName>
        <fullName evidence="7">HSF-type DNA-binding domain-containing protein</fullName>
    </recommendedName>
</protein>
<evidence type="ECO:0000256" key="6">
    <source>
        <dbReference type="SAM" id="MobiDB-lite"/>
    </source>
</evidence>
<evidence type="ECO:0000256" key="4">
    <source>
        <dbReference type="RuleBase" id="RU004020"/>
    </source>
</evidence>
<accession>A0A7S1CTT3</accession>
<dbReference type="GO" id="GO:0005634">
    <property type="term" value="C:nucleus"/>
    <property type="evidence" value="ECO:0007669"/>
    <property type="project" value="UniProtKB-SubCell"/>
</dbReference>
<dbReference type="AlphaFoldDB" id="A0A7S1CTT3"/>
<dbReference type="PANTHER" id="PTHR10015:SF206">
    <property type="entry name" value="HSF-TYPE DNA-BINDING DOMAIN-CONTAINING PROTEIN"/>
    <property type="match status" value="1"/>
</dbReference>
<sequence>MEPKPTKSREESSSEDVKIPALPPPSSSNDAAVSEATASRPYVYRDFAQDDTDYGGEAEISVADGRGLTNQKLPAKLNAMLSDPDLVTCITWMPHGRSWKILNRDVFSRYALPKYFGHTNHASFIRIVNAWGFRRVVTTGPDRDTYYHELFLRGKHNLHVKMKRLPTTHRKTPMDKNESSPNFYEMSEKSPLPENVWLSQAGVASRGMTTAGAGGMGSVGNPAAGSMGMVDPSQGYAGMMGAAGMGGGLVNSMNSRMQLMQQQQQHHQQQQHLMGHHSMSRMMPGMGMMSAPFGYPPVNPAASSAAVGGVGGVGPAGTSPSAASIATAGKHLSDNETLTQLQRENDTLMRQLLQLQSQMNPPSSNTNNPEDGSAAAAVTALQRDNERLIRQVMELQEQLPQELRMQIPMELLMPPQQSQFPQQEEQKRKGKSEEKGGSNVEI</sequence>
<dbReference type="SUPFAM" id="SSF46785">
    <property type="entry name" value="Winged helix' DNA-binding domain"/>
    <property type="match status" value="1"/>
</dbReference>
<feature type="region of interest" description="Disordered" evidence="6">
    <location>
        <begin position="169"/>
        <end position="188"/>
    </location>
</feature>
<dbReference type="GO" id="GO:0003700">
    <property type="term" value="F:DNA-binding transcription factor activity"/>
    <property type="evidence" value="ECO:0007669"/>
    <property type="project" value="InterPro"/>
</dbReference>
<feature type="region of interest" description="Disordered" evidence="6">
    <location>
        <begin position="1"/>
        <end position="37"/>
    </location>
</feature>
<feature type="compositionally biased region" description="Basic and acidic residues" evidence="6">
    <location>
        <begin position="1"/>
        <end position="18"/>
    </location>
</feature>
<dbReference type="FunFam" id="1.10.10.10:FF:000479">
    <property type="entry name" value="Predicted protein"/>
    <property type="match status" value="1"/>
</dbReference>
<keyword evidence="3" id="KW-0539">Nucleus</keyword>
<reference evidence="8" key="1">
    <citation type="submission" date="2021-01" db="EMBL/GenBank/DDBJ databases">
        <authorList>
            <person name="Corre E."/>
            <person name="Pelletier E."/>
            <person name="Niang G."/>
            <person name="Scheremetjew M."/>
            <person name="Finn R."/>
            <person name="Kale V."/>
            <person name="Holt S."/>
            <person name="Cochrane G."/>
            <person name="Meng A."/>
            <person name="Brown T."/>
            <person name="Cohen L."/>
        </authorList>
    </citation>
    <scope>NUCLEOTIDE SEQUENCE</scope>
    <source>
        <strain evidence="8">FE60</strain>
    </source>
</reference>
<comment type="subcellular location">
    <subcellularLocation>
        <location evidence="1">Nucleus</location>
    </subcellularLocation>
</comment>
<dbReference type="PANTHER" id="PTHR10015">
    <property type="entry name" value="HEAT SHOCK TRANSCRIPTION FACTOR"/>
    <property type="match status" value="1"/>
</dbReference>
<evidence type="ECO:0000313" key="8">
    <source>
        <dbReference type="EMBL" id="CAD8926835.1"/>
    </source>
</evidence>
<dbReference type="SMART" id="SM00415">
    <property type="entry name" value="HSF"/>
    <property type="match status" value="1"/>
</dbReference>
<comment type="similarity">
    <text evidence="4">Belongs to the HSF family.</text>
</comment>
<dbReference type="GO" id="GO:0043565">
    <property type="term" value="F:sequence-specific DNA binding"/>
    <property type="evidence" value="ECO:0007669"/>
    <property type="project" value="InterPro"/>
</dbReference>
<gene>
    <name evidence="8" type="ORF">SMAR1040_LOCUS782</name>
</gene>
<keyword evidence="5" id="KW-0175">Coiled coil</keyword>
<name>A0A7S1CTT3_9STRA</name>
<evidence type="ECO:0000259" key="7">
    <source>
        <dbReference type="SMART" id="SM00415"/>
    </source>
</evidence>
<feature type="compositionally biased region" description="Low complexity" evidence="6">
    <location>
        <begin position="414"/>
        <end position="423"/>
    </location>
</feature>
<dbReference type="EMBL" id="HBFU01001213">
    <property type="protein sequence ID" value="CAD8926835.1"/>
    <property type="molecule type" value="Transcribed_RNA"/>
</dbReference>
<feature type="coiled-coil region" evidence="5">
    <location>
        <begin position="338"/>
        <end position="405"/>
    </location>
</feature>
<dbReference type="Gene3D" id="1.10.10.10">
    <property type="entry name" value="Winged helix-like DNA-binding domain superfamily/Winged helix DNA-binding domain"/>
    <property type="match status" value="1"/>
</dbReference>
<evidence type="ECO:0000256" key="3">
    <source>
        <dbReference type="ARBA" id="ARBA00023242"/>
    </source>
</evidence>
<dbReference type="PRINTS" id="PR00056">
    <property type="entry name" value="HSFDOMAIN"/>
</dbReference>
<dbReference type="InterPro" id="IPR036390">
    <property type="entry name" value="WH_DNA-bd_sf"/>
</dbReference>